<dbReference type="Proteomes" id="UP000233293">
    <property type="component" value="Unassembled WGS sequence"/>
</dbReference>
<evidence type="ECO:0008006" key="4">
    <source>
        <dbReference type="Google" id="ProtNLM"/>
    </source>
</evidence>
<evidence type="ECO:0000313" key="2">
    <source>
        <dbReference type="EMBL" id="PKU24829.1"/>
    </source>
</evidence>
<feature type="transmembrane region" description="Helical" evidence="1">
    <location>
        <begin position="164"/>
        <end position="181"/>
    </location>
</feature>
<protein>
    <recommendedName>
        <fullName evidence="4">DUF2029 domain-containing protein</fullName>
    </recommendedName>
</protein>
<comment type="caution">
    <text evidence="2">The sequence shown here is derived from an EMBL/GenBank/DDBJ whole genome shotgun (WGS) entry which is preliminary data.</text>
</comment>
<feature type="transmembrane region" description="Helical" evidence="1">
    <location>
        <begin position="188"/>
        <end position="210"/>
    </location>
</feature>
<feature type="transmembrane region" description="Helical" evidence="1">
    <location>
        <begin position="55"/>
        <end position="75"/>
    </location>
</feature>
<keyword evidence="1" id="KW-0812">Transmembrane</keyword>
<keyword evidence="1" id="KW-0472">Membrane</keyword>
<keyword evidence="3" id="KW-1185">Reference proteome</keyword>
<gene>
    <name evidence="2" type="ORF">CWS72_09595</name>
</gene>
<proteinExistence type="predicted"/>
<evidence type="ECO:0000256" key="1">
    <source>
        <dbReference type="SAM" id="Phobius"/>
    </source>
</evidence>
<feature type="transmembrane region" description="Helical" evidence="1">
    <location>
        <begin position="273"/>
        <end position="290"/>
    </location>
</feature>
<feature type="transmembrane region" description="Helical" evidence="1">
    <location>
        <begin position="87"/>
        <end position="105"/>
    </location>
</feature>
<accession>A0A2N3PWQ6</accession>
<feature type="transmembrane region" description="Helical" evidence="1">
    <location>
        <begin position="310"/>
        <end position="327"/>
    </location>
</feature>
<dbReference type="AlphaFoldDB" id="A0A2N3PWQ6"/>
<keyword evidence="1" id="KW-1133">Transmembrane helix</keyword>
<reference evidence="3" key="1">
    <citation type="submission" date="2017-12" db="EMBL/GenBank/DDBJ databases">
        <title>Draft genome sequence of Telmatospirillum siberiense 26-4b1T, an acidotolerant peatland alphaproteobacterium potentially involved in sulfur cycling.</title>
        <authorList>
            <person name="Hausmann B."/>
            <person name="Pjevac P."/>
            <person name="Schreck K."/>
            <person name="Herbold C.W."/>
            <person name="Daims H."/>
            <person name="Wagner M."/>
            <person name="Pester M."/>
            <person name="Loy A."/>
        </authorList>
    </citation>
    <scope>NUCLEOTIDE SEQUENCE [LARGE SCALE GENOMIC DNA]</scope>
    <source>
        <strain evidence="3">26-4b1</strain>
    </source>
</reference>
<organism evidence="2 3">
    <name type="scientific">Telmatospirillum siberiense</name>
    <dbReference type="NCBI Taxonomy" id="382514"/>
    <lineage>
        <taxon>Bacteria</taxon>
        <taxon>Pseudomonadati</taxon>
        <taxon>Pseudomonadota</taxon>
        <taxon>Alphaproteobacteria</taxon>
        <taxon>Rhodospirillales</taxon>
        <taxon>Rhodospirillaceae</taxon>
        <taxon>Telmatospirillum</taxon>
    </lineage>
</organism>
<name>A0A2N3PWQ6_9PROT</name>
<dbReference type="EMBL" id="PIUM01000008">
    <property type="protein sequence ID" value="PKU24829.1"/>
    <property type="molecule type" value="Genomic_DNA"/>
</dbReference>
<sequence>MDANWDLRNYHYYNAWALLTDRYDRDIATAQIPTFYNPIIDVPYFLLAQWLPARLLAFLLGCLHGINFILLHCLAERVLIIRGSWRRLSICGAVALAGTCGAVALSEIGTVFYDNLLSFGFFGSLALALRHWKRLEGGDWKQACLSAALVGLPAGLAFGLKQTSVIYTFGVCGGLLFCLPVSPWRRLLAAFFCGLGILGGLALGGGYWMWHLWHLYGNPLFPMFNQFFRSPWGLVDSYRDVQYLLGSAWRRVYFPVLFSLDSRQAGEIHFRDYRVLSVFLLIPLAGITAWRDAARRKMPSPPAPFERRQAAYLLTATAISYVVWVQLFGVYRYIIAIEMLAPLLAVLAVGYLTPLGRFRRPLTIGLLALLVVSTRPGTWIRVPFEDQAVAVEVPAIPDPANTIVLLAGHEPLSFLLPAFPPEIRFLRIDSTFTNPDQTTVRFNQEMHRIVEHHRGRLSALFIPTERHDVINRLGDYGLFIPDGLCATVTSPIGAAPYDLCPVERK</sequence>
<evidence type="ECO:0000313" key="3">
    <source>
        <dbReference type="Proteomes" id="UP000233293"/>
    </source>
</evidence>
<feature type="transmembrane region" description="Helical" evidence="1">
    <location>
        <begin position="333"/>
        <end position="352"/>
    </location>
</feature>